<feature type="coiled-coil region" evidence="1">
    <location>
        <begin position="243"/>
        <end position="270"/>
    </location>
</feature>
<evidence type="ECO:0000313" key="4">
    <source>
        <dbReference type="Proteomes" id="UP001575181"/>
    </source>
</evidence>
<dbReference type="RefSeq" id="WP_373655788.1">
    <property type="nucleotide sequence ID" value="NZ_JBGUAW010000005.1"/>
</dbReference>
<dbReference type="EMBL" id="JBGUAW010000005">
    <property type="protein sequence ID" value="MFA9461009.1"/>
    <property type="molecule type" value="Genomic_DNA"/>
</dbReference>
<evidence type="ECO:0000256" key="2">
    <source>
        <dbReference type="SAM" id="MobiDB-lite"/>
    </source>
</evidence>
<feature type="region of interest" description="Disordered" evidence="2">
    <location>
        <begin position="320"/>
        <end position="341"/>
    </location>
</feature>
<feature type="compositionally biased region" description="Basic and acidic residues" evidence="2">
    <location>
        <begin position="324"/>
        <end position="336"/>
    </location>
</feature>
<evidence type="ECO:0000313" key="3">
    <source>
        <dbReference type="EMBL" id="MFA9461009.1"/>
    </source>
</evidence>
<dbReference type="Pfam" id="PF18982">
    <property type="entry name" value="JetA"/>
    <property type="match status" value="1"/>
</dbReference>
<comment type="caution">
    <text evidence="3">The sequence shown here is derived from an EMBL/GenBank/DDBJ whole genome shotgun (WGS) entry which is preliminary data.</text>
</comment>
<name>A0ABV4TUK5_9GAMM</name>
<keyword evidence="4" id="KW-1185">Reference proteome</keyword>
<accession>A0ABV4TUK5</accession>
<dbReference type="InterPro" id="IPR043773">
    <property type="entry name" value="JetA"/>
</dbReference>
<dbReference type="Proteomes" id="UP001575181">
    <property type="component" value="Unassembled WGS sequence"/>
</dbReference>
<gene>
    <name evidence="3" type="ORF">ACERLL_09245</name>
</gene>
<sequence>MLQGLYADLLENSDFTTYPPREEVKHVIEKHLRRHQVELLREAEDETESPDTPDGKAGYVYRRLKDSGWLSEVSQGYQVSVTIPPDVGVVLETLVGVASPKPMYYGGKIQNILTVVHSVYADPGGNGQGPALHHAVEDAQGFKAHLTRMVYGLSEQFKRFQEEADPKVLLANFFGEFIENFLIADYKDLKTENNPFRYRHRIVEAVREIRYDTGKWATLCQSYLDQMHLGSIEEAEHKLRKDLDTLAISLERVDEEIEHLERVRSRFERRAADVIRYMDRAEAGGAGKVLEWAHTFVVATTDWDEHEEVDLGIPLIGEAPFGDRQLHEPSEPRTPNEPDPIVTPEPDPIEEEFQRQMKAFTDRRTVGPRKLRTFLDEQVPATGYIEGEELRRDSVEDLMAFEAVPLLAGSAPFSPEVARQFEVEVDGQRMVNYGPVVAPHFRVRRRREV</sequence>
<proteinExistence type="predicted"/>
<reference evidence="3 4" key="1">
    <citation type="submission" date="2024-08" db="EMBL/GenBank/DDBJ databases">
        <title>Whole-genome sequencing of halo(alkali)philic microorganisms from hypersaline lakes.</title>
        <authorList>
            <person name="Sorokin D.Y."/>
            <person name="Merkel A.Y."/>
            <person name="Messina E."/>
            <person name="Yakimov M."/>
        </authorList>
    </citation>
    <scope>NUCLEOTIDE SEQUENCE [LARGE SCALE GENOMIC DNA]</scope>
    <source>
        <strain evidence="3 4">Cl-TMA</strain>
    </source>
</reference>
<evidence type="ECO:0000256" key="1">
    <source>
        <dbReference type="SAM" id="Coils"/>
    </source>
</evidence>
<protein>
    <submittedName>
        <fullName evidence="3">Wadjet anti-phage system protein JetA family protein</fullName>
    </submittedName>
</protein>
<keyword evidence="1" id="KW-0175">Coiled coil</keyword>
<organism evidence="3 4">
    <name type="scientific">Thiohalorhabdus methylotrophus</name>
    <dbReference type="NCBI Taxonomy" id="3242694"/>
    <lineage>
        <taxon>Bacteria</taxon>
        <taxon>Pseudomonadati</taxon>
        <taxon>Pseudomonadota</taxon>
        <taxon>Gammaproteobacteria</taxon>
        <taxon>Thiohalorhabdales</taxon>
        <taxon>Thiohalorhabdaceae</taxon>
        <taxon>Thiohalorhabdus</taxon>
    </lineage>
</organism>